<comment type="similarity">
    <text evidence="1">Belongs to the autoinducer synthase family.</text>
</comment>
<evidence type="ECO:0008006" key="4">
    <source>
        <dbReference type="Google" id="ProtNLM"/>
    </source>
</evidence>
<sequence>MQLHTFSFLDQYHHGPIFNGFLELRYRVLVENLGWELSHDGVVEMDQYDHPKAVYSIVTNKGQVVAGARALPCNASWGGWSYMLKDAALQKLKSIPDDLLDDCPDTANTWECTRLVTDDTNLAQLSRMKALRMVVHGLCKEAGKRGANDLISLSPSSFGRLLEIAGYSPVPLGRQYAANEDGRHYRVFRMPCDRKVNAIACEGLDVELSICIRPQDSGLSLAPKTAEKSWPSHST</sequence>
<protein>
    <recommendedName>
        <fullName evidence="4">Acyl-homoserine-lactone synthase</fullName>
    </recommendedName>
</protein>
<dbReference type="RefSeq" id="WP_157023048.1">
    <property type="nucleotide sequence ID" value="NZ_WQLV01000008.1"/>
</dbReference>
<dbReference type="InterPro" id="IPR016181">
    <property type="entry name" value="Acyl_CoA_acyltransferase"/>
</dbReference>
<dbReference type="Pfam" id="PF00765">
    <property type="entry name" value="Autoind_synth"/>
    <property type="match status" value="1"/>
</dbReference>
<dbReference type="InterPro" id="IPR001690">
    <property type="entry name" value="Autoind_synthase"/>
</dbReference>
<dbReference type="EMBL" id="WQLV01000008">
    <property type="protein sequence ID" value="MVO16821.1"/>
    <property type="molecule type" value="Genomic_DNA"/>
</dbReference>
<accession>A0A6L6WHN4</accession>
<dbReference type="SUPFAM" id="SSF55729">
    <property type="entry name" value="Acyl-CoA N-acyltransferases (Nat)"/>
    <property type="match status" value="1"/>
</dbReference>
<dbReference type="AlphaFoldDB" id="A0A6L6WHN4"/>
<keyword evidence="1" id="KW-0673">Quorum sensing</keyword>
<gene>
    <name evidence="2" type="ORF">GO984_13460</name>
</gene>
<comment type="caution">
    <text evidence="2">The sequence shown here is derived from an EMBL/GenBank/DDBJ whole genome shotgun (WGS) entry which is preliminary data.</text>
</comment>
<name>A0A6L6WHN4_9RHOB</name>
<dbReference type="PROSITE" id="PS51187">
    <property type="entry name" value="AUTOINDUCER_SYNTH_2"/>
    <property type="match status" value="1"/>
</dbReference>
<evidence type="ECO:0000313" key="3">
    <source>
        <dbReference type="Proteomes" id="UP000478892"/>
    </source>
</evidence>
<keyword evidence="3" id="KW-1185">Reference proteome</keyword>
<dbReference type="GO" id="GO:0016740">
    <property type="term" value="F:transferase activity"/>
    <property type="evidence" value="ECO:0007669"/>
    <property type="project" value="InterPro"/>
</dbReference>
<reference evidence="2 3" key="1">
    <citation type="submission" date="2019-12" db="EMBL/GenBank/DDBJ databases">
        <authorList>
            <person name="Zhang Y.-J."/>
        </authorList>
    </citation>
    <scope>NUCLEOTIDE SEQUENCE [LARGE SCALE GENOMIC DNA]</scope>
    <source>
        <strain evidence="2 3">CY05</strain>
    </source>
</reference>
<dbReference type="Gene3D" id="3.40.630.30">
    <property type="match status" value="1"/>
</dbReference>
<keyword evidence="1" id="KW-0071">Autoinducer synthesis</keyword>
<dbReference type="GO" id="GO:0009372">
    <property type="term" value="P:quorum sensing"/>
    <property type="evidence" value="ECO:0007669"/>
    <property type="project" value="UniProtKB-UniRule"/>
</dbReference>
<organism evidence="2 3">
    <name type="scientific">Parasedimentitalea huanghaiensis</name>
    <dbReference type="NCBI Taxonomy" id="2682100"/>
    <lineage>
        <taxon>Bacteria</taxon>
        <taxon>Pseudomonadati</taxon>
        <taxon>Pseudomonadota</taxon>
        <taxon>Alphaproteobacteria</taxon>
        <taxon>Rhodobacterales</taxon>
        <taxon>Paracoccaceae</taxon>
        <taxon>Parasedimentitalea</taxon>
    </lineage>
</organism>
<proteinExistence type="inferred from homology"/>
<dbReference type="Proteomes" id="UP000478892">
    <property type="component" value="Unassembled WGS sequence"/>
</dbReference>
<evidence type="ECO:0000313" key="2">
    <source>
        <dbReference type="EMBL" id="MVO16821.1"/>
    </source>
</evidence>
<evidence type="ECO:0000256" key="1">
    <source>
        <dbReference type="PROSITE-ProRule" id="PRU00533"/>
    </source>
</evidence>